<dbReference type="InterPro" id="IPR001910">
    <property type="entry name" value="Inosine/uridine_hydrolase_dom"/>
</dbReference>
<evidence type="ECO:0000313" key="5">
    <source>
        <dbReference type="EMBL" id="MFD2934739.1"/>
    </source>
</evidence>
<reference evidence="6" key="1">
    <citation type="journal article" date="2019" name="Int. J. Syst. Evol. Microbiol.">
        <title>The Global Catalogue of Microorganisms (GCM) 10K type strain sequencing project: providing services to taxonomists for standard genome sequencing and annotation.</title>
        <authorList>
            <consortium name="The Broad Institute Genomics Platform"/>
            <consortium name="The Broad Institute Genome Sequencing Center for Infectious Disease"/>
            <person name="Wu L."/>
            <person name="Ma J."/>
        </authorList>
    </citation>
    <scope>NUCLEOTIDE SEQUENCE [LARGE SCALE GENOMIC DNA]</scope>
    <source>
        <strain evidence="6">KCTC 52490</strain>
    </source>
</reference>
<comment type="caution">
    <text evidence="5">The sequence shown here is derived from an EMBL/GenBank/DDBJ whole genome shotgun (WGS) entry which is preliminary data.</text>
</comment>
<dbReference type="RefSeq" id="WP_381501308.1">
    <property type="nucleotide sequence ID" value="NZ_JBHUOM010000006.1"/>
</dbReference>
<sequence>MYANRERYRLHFFSLLLMLCCTTGFAQKQKVWLDADTGNETDDVYAIIRLLAEPSVEVVGLSSAHFNNADLVAFEKWNQYPTKNINTVAISQQLNEEILRLMGEESIVHPLGADRQIGRAWGGQEPRPSAATDQLIGVVKSLKPGEKLDVLCLGALTNIASAILIDPTILSRIRCYALGSSYNTQTGVWSKNDFNIRNDLNAFDYLLNNPGLDLTMMPINVASPYRFARDTIYTRVNDKVRTQHLLKKRWQETNPDDKVRTLWDLALVEAYLLPRNATIQDVTTPPDNMKRLIKAYSKLDEKALTDDFWRVIGQLKN</sequence>
<feature type="domain" description="Inosine/uridine-preferring nucleoside hydrolase" evidence="4">
    <location>
        <begin position="31"/>
        <end position="235"/>
    </location>
</feature>
<organism evidence="5 6">
    <name type="scientific">Spirosoma flavum</name>
    <dbReference type="NCBI Taxonomy" id="2048557"/>
    <lineage>
        <taxon>Bacteria</taxon>
        <taxon>Pseudomonadati</taxon>
        <taxon>Bacteroidota</taxon>
        <taxon>Cytophagia</taxon>
        <taxon>Cytophagales</taxon>
        <taxon>Cytophagaceae</taxon>
        <taxon>Spirosoma</taxon>
    </lineage>
</organism>
<evidence type="ECO:0000256" key="1">
    <source>
        <dbReference type="ARBA" id="ARBA00022801"/>
    </source>
</evidence>
<dbReference type="Pfam" id="PF01156">
    <property type="entry name" value="IU_nuc_hydro"/>
    <property type="match status" value="1"/>
</dbReference>
<dbReference type="InterPro" id="IPR023186">
    <property type="entry name" value="IUNH"/>
</dbReference>
<dbReference type="Proteomes" id="UP001597512">
    <property type="component" value="Unassembled WGS sequence"/>
</dbReference>
<evidence type="ECO:0000259" key="4">
    <source>
        <dbReference type="Pfam" id="PF01156"/>
    </source>
</evidence>
<keyword evidence="6" id="KW-1185">Reference proteome</keyword>
<evidence type="ECO:0000256" key="2">
    <source>
        <dbReference type="ARBA" id="ARBA00023295"/>
    </source>
</evidence>
<keyword evidence="2" id="KW-0326">Glycosidase</keyword>
<feature type="signal peptide" evidence="3">
    <location>
        <begin position="1"/>
        <end position="26"/>
    </location>
</feature>
<dbReference type="GO" id="GO:0016787">
    <property type="term" value="F:hydrolase activity"/>
    <property type="evidence" value="ECO:0007669"/>
    <property type="project" value="UniProtKB-KW"/>
</dbReference>
<dbReference type="PANTHER" id="PTHR12304">
    <property type="entry name" value="INOSINE-URIDINE PREFERRING NUCLEOSIDE HYDROLASE"/>
    <property type="match status" value="1"/>
</dbReference>
<name>A0ABW6AJF0_9BACT</name>
<evidence type="ECO:0000313" key="6">
    <source>
        <dbReference type="Proteomes" id="UP001597512"/>
    </source>
</evidence>
<accession>A0ABW6AJF0</accession>
<evidence type="ECO:0000256" key="3">
    <source>
        <dbReference type="SAM" id="SignalP"/>
    </source>
</evidence>
<dbReference type="SUPFAM" id="SSF53590">
    <property type="entry name" value="Nucleoside hydrolase"/>
    <property type="match status" value="1"/>
</dbReference>
<dbReference type="PANTHER" id="PTHR12304:SF4">
    <property type="entry name" value="URIDINE NUCLEOSIDASE"/>
    <property type="match status" value="1"/>
</dbReference>
<dbReference type="EMBL" id="JBHUOM010000006">
    <property type="protein sequence ID" value="MFD2934739.1"/>
    <property type="molecule type" value="Genomic_DNA"/>
</dbReference>
<dbReference type="Gene3D" id="3.90.245.10">
    <property type="entry name" value="Ribonucleoside hydrolase-like"/>
    <property type="match status" value="1"/>
</dbReference>
<proteinExistence type="predicted"/>
<keyword evidence="3" id="KW-0732">Signal</keyword>
<gene>
    <name evidence="5" type="ORF">ACFS25_13165</name>
</gene>
<protein>
    <submittedName>
        <fullName evidence="5">Nucleoside hydrolase</fullName>
    </submittedName>
</protein>
<feature type="chain" id="PRO_5047070287" evidence="3">
    <location>
        <begin position="27"/>
        <end position="317"/>
    </location>
</feature>
<keyword evidence="1 5" id="KW-0378">Hydrolase</keyword>
<dbReference type="InterPro" id="IPR036452">
    <property type="entry name" value="Ribo_hydro-like"/>
</dbReference>